<protein>
    <submittedName>
        <fullName evidence="1">Uncharacterized protein</fullName>
    </submittedName>
</protein>
<evidence type="ECO:0000313" key="2">
    <source>
        <dbReference type="Proteomes" id="UP000602510"/>
    </source>
</evidence>
<accession>A0A833W709</accession>
<dbReference type="Proteomes" id="UP000602510">
    <property type="component" value="Unassembled WGS sequence"/>
</dbReference>
<dbReference type="EMBL" id="WSZM01000595">
    <property type="protein sequence ID" value="KAF4031267.1"/>
    <property type="molecule type" value="Genomic_DNA"/>
</dbReference>
<comment type="caution">
    <text evidence="1">The sequence shown here is derived from an EMBL/GenBank/DDBJ whole genome shotgun (WGS) entry which is preliminary data.</text>
</comment>
<dbReference type="AlphaFoldDB" id="A0A833W709"/>
<sequence length="82" mass="9115">MRAMNMSDAVVIWRSISMETAARWRRGGAESAHILEDQLVLRRQGWSVAGVKLTTPSDVAELSPYGINSVMRCDLPSIQLRA</sequence>
<organism evidence="1 2">
    <name type="scientific">Phytophthora infestans</name>
    <name type="common">Potato late blight agent</name>
    <name type="synonym">Botrytis infestans</name>
    <dbReference type="NCBI Taxonomy" id="4787"/>
    <lineage>
        <taxon>Eukaryota</taxon>
        <taxon>Sar</taxon>
        <taxon>Stramenopiles</taxon>
        <taxon>Oomycota</taxon>
        <taxon>Peronosporomycetes</taxon>
        <taxon>Peronosporales</taxon>
        <taxon>Peronosporaceae</taxon>
        <taxon>Phytophthora</taxon>
    </lineage>
</organism>
<keyword evidence="2" id="KW-1185">Reference proteome</keyword>
<gene>
    <name evidence="1" type="ORF">GN244_ATG16911</name>
</gene>
<evidence type="ECO:0000313" key="1">
    <source>
        <dbReference type="EMBL" id="KAF4031267.1"/>
    </source>
</evidence>
<name>A0A833W709_PHYIN</name>
<proteinExistence type="predicted"/>
<reference evidence="1" key="1">
    <citation type="submission" date="2020-04" db="EMBL/GenBank/DDBJ databases">
        <title>Hybrid Assembly of Korean Phytophthora infestans isolates.</title>
        <authorList>
            <person name="Prokchorchik M."/>
            <person name="Lee Y."/>
            <person name="Seo J."/>
            <person name="Cho J.-H."/>
            <person name="Park Y.-E."/>
            <person name="Jang D.-C."/>
            <person name="Im J.-S."/>
            <person name="Choi J.-G."/>
            <person name="Park H.-J."/>
            <person name="Lee G.-B."/>
            <person name="Lee Y.-G."/>
            <person name="Hong S.-Y."/>
            <person name="Cho K."/>
            <person name="Sohn K.H."/>
        </authorList>
    </citation>
    <scope>NUCLEOTIDE SEQUENCE</scope>
    <source>
        <strain evidence="1">KR_1_A1</strain>
    </source>
</reference>